<dbReference type="PANTHER" id="PTHR36460">
    <property type="entry name" value="UPF0132 DOMAIN PROTEIN (AFU_ORTHOLOGUE AFUA_3G10255)"/>
    <property type="match status" value="1"/>
</dbReference>
<comment type="subcellular location">
    <subcellularLocation>
        <location evidence="1">Membrane</location>
        <topology evidence="1">Multi-pass membrane protein</topology>
    </subcellularLocation>
</comment>
<dbReference type="Proteomes" id="UP000621560">
    <property type="component" value="Unassembled WGS sequence"/>
</dbReference>
<reference evidence="6" key="1">
    <citation type="submission" date="2020-09" db="EMBL/GenBank/DDBJ databases">
        <title>A novel bacterium of genus Paenibacillus, isolated from South China Sea.</title>
        <authorList>
            <person name="Huang H."/>
            <person name="Mo K."/>
            <person name="Hu Y."/>
        </authorList>
    </citation>
    <scope>NUCLEOTIDE SEQUENCE</scope>
    <source>
        <strain evidence="6">IB182496</strain>
    </source>
</reference>
<accession>A0A927BX72</accession>
<evidence type="ECO:0000313" key="6">
    <source>
        <dbReference type="EMBL" id="MBD2848002.1"/>
    </source>
</evidence>
<dbReference type="InterPro" id="IPR019109">
    <property type="entry name" value="MamF_MmsF"/>
</dbReference>
<organism evidence="6 7">
    <name type="scientific">Paenibacillus sabuli</name>
    <dbReference type="NCBI Taxonomy" id="2772509"/>
    <lineage>
        <taxon>Bacteria</taxon>
        <taxon>Bacillati</taxon>
        <taxon>Bacillota</taxon>
        <taxon>Bacilli</taxon>
        <taxon>Bacillales</taxon>
        <taxon>Paenibacillaceae</taxon>
        <taxon>Paenibacillus</taxon>
    </lineage>
</organism>
<evidence type="ECO:0000256" key="1">
    <source>
        <dbReference type="ARBA" id="ARBA00004141"/>
    </source>
</evidence>
<feature type="transmembrane region" description="Helical" evidence="5">
    <location>
        <begin position="52"/>
        <end position="71"/>
    </location>
</feature>
<evidence type="ECO:0000256" key="2">
    <source>
        <dbReference type="ARBA" id="ARBA00022692"/>
    </source>
</evidence>
<protein>
    <submittedName>
        <fullName evidence="6">DUF4870 domain-containing protein</fullName>
    </submittedName>
</protein>
<keyword evidence="7" id="KW-1185">Reference proteome</keyword>
<keyword evidence="3 5" id="KW-1133">Transmembrane helix</keyword>
<comment type="caution">
    <text evidence="6">The sequence shown here is derived from an EMBL/GenBank/DDBJ whole genome shotgun (WGS) entry which is preliminary data.</text>
</comment>
<dbReference type="PANTHER" id="PTHR36460:SF1">
    <property type="entry name" value="UPF0132 DOMAIN PROTEIN (AFU_ORTHOLOGUE AFUA_3G10255)"/>
    <property type="match status" value="1"/>
</dbReference>
<dbReference type="GO" id="GO:0016020">
    <property type="term" value="C:membrane"/>
    <property type="evidence" value="ECO:0007669"/>
    <property type="project" value="UniProtKB-SubCell"/>
</dbReference>
<dbReference type="Pfam" id="PF09685">
    <property type="entry name" value="MamF_MmsF"/>
    <property type="match status" value="1"/>
</dbReference>
<evidence type="ECO:0000313" key="7">
    <source>
        <dbReference type="Proteomes" id="UP000621560"/>
    </source>
</evidence>
<evidence type="ECO:0000256" key="4">
    <source>
        <dbReference type="ARBA" id="ARBA00023136"/>
    </source>
</evidence>
<dbReference type="EMBL" id="JACXIZ010000049">
    <property type="protein sequence ID" value="MBD2848002.1"/>
    <property type="molecule type" value="Genomic_DNA"/>
</dbReference>
<proteinExistence type="predicted"/>
<keyword evidence="2 5" id="KW-0812">Transmembrane</keyword>
<dbReference type="AlphaFoldDB" id="A0A927BX72"/>
<gene>
    <name evidence="6" type="ORF">IDH44_22630</name>
</gene>
<feature type="transmembrane region" description="Helical" evidence="5">
    <location>
        <begin position="21"/>
        <end position="40"/>
    </location>
</feature>
<keyword evidence="4 5" id="KW-0472">Membrane</keyword>
<evidence type="ECO:0000256" key="3">
    <source>
        <dbReference type="ARBA" id="ARBA00022989"/>
    </source>
</evidence>
<sequence length="119" mass="13220">MCRPVQEPNLSRSSTGLDPKVAGLLCYAGIFVTGIIFLVLEKESRFVKFHAMQSIVVFGALTVINLILGLIPFLGWLASLVLTPLSFILWIVLMLMALQGKWFKLPYAGDYAEQQAGRF</sequence>
<feature type="transmembrane region" description="Helical" evidence="5">
    <location>
        <begin position="77"/>
        <end position="98"/>
    </location>
</feature>
<evidence type="ECO:0000256" key="5">
    <source>
        <dbReference type="SAM" id="Phobius"/>
    </source>
</evidence>
<name>A0A927BX72_9BACL</name>